<evidence type="ECO:0000313" key="4">
    <source>
        <dbReference type="Proteomes" id="UP000775547"/>
    </source>
</evidence>
<dbReference type="Proteomes" id="UP000775547">
    <property type="component" value="Unassembled WGS sequence"/>
</dbReference>
<dbReference type="OrthoDB" id="3030430at2759"/>
<sequence length="443" mass="48549">MTTSQAATNVAVPATTGIAPAAARAQPAPVTDEEVAPILRRWAEVIRDYRATEARKAPRSSALGSNAVSNSDGRGPLGRATEADVFVYELVGLTLTTALGFIPAVGPIISAIFSVIWGIFTPSVTKPDPLVVHHDKLVALIRHEINLNNVQQQLDQGRAYLVGIQHQGDEFRRAYDTWKALPGDPGRRSVLQAEFISLKNALIRITPYYWESPGLPLLQLGCTTTSLFIPLLRDAIREGTTWGFDAANVNNFQQTLTTHINYIAARCLQTELSGDRTFAAAGDFIYMDPSVPFLGPQQRRINFLRDVNDTRGTLPADRIYVVAGPAIGNSLIQGVERNPPRLYSGISSRGAIAFSRLPGTVRGTLRFDRAMTFEVRWARQALLGATLNGVRFYPSWDEAQGYLFTTPVTVSTVNNAITFEVAHPGGHYYLPPMFGDIIFTPRN</sequence>
<dbReference type="InterPro" id="IPR036716">
    <property type="entry name" value="Pest_crys_N_sf"/>
</dbReference>
<dbReference type="GO" id="GO:0001907">
    <property type="term" value="P:symbiont-mediated killing of host cell"/>
    <property type="evidence" value="ECO:0007669"/>
    <property type="project" value="InterPro"/>
</dbReference>
<evidence type="ECO:0000313" key="3">
    <source>
        <dbReference type="EMBL" id="KAG5645597.1"/>
    </source>
</evidence>
<feature type="domain" description="Pesticidal crystal protein" evidence="2">
    <location>
        <begin position="95"/>
        <end position="269"/>
    </location>
</feature>
<evidence type="ECO:0000259" key="2">
    <source>
        <dbReference type="Pfam" id="PF03945"/>
    </source>
</evidence>
<feature type="transmembrane region" description="Helical" evidence="1">
    <location>
        <begin position="98"/>
        <end position="120"/>
    </location>
</feature>
<dbReference type="GO" id="GO:0090729">
    <property type="term" value="F:toxin activity"/>
    <property type="evidence" value="ECO:0007669"/>
    <property type="project" value="InterPro"/>
</dbReference>
<dbReference type="Gene3D" id="1.20.190.10">
    <property type="entry name" value="Pesticidal crystal protein, N-terminal domain"/>
    <property type="match status" value="1"/>
</dbReference>
<evidence type="ECO:0000256" key="1">
    <source>
        <dbReference type="SAM" id="Phobius"/>
    </source>
</evidence>
<dbReference type="InterPro" id="IPR005639">
    <property type="entry name" value="Pest_crys_dom_I"/>
</dbReference>
<reference evidence="3" key="2">
    <citation type="submission" date="2021-10" db="EMBL/GenBank/DDBJ databases">
        <title>Phylogenomics reveals ancestral predisposition of the termite-cultivated fungus Termitomyces towards a domesticated lifestyle.</title>
        <authorList>
            <person name="Auxier B."/>
            <person name="Grum-Grzhimaylo A."/>
            <person name="Cardenas M.E."/>
            <person name="Lodge J.D."/>
            <person name="Laessoe T."/>
            <person name="Pedersen O."/>
            <person name="Smith M.E."/>
            <person name="Kuyper T.W."/>
            <person name="Franco-Molano E.A."/>
            <person name="Baroni T.J."/>
            <person name="Aanen D.K."/>
        </authorList>
    </citation>
    <scope>NUCLEOTIDE SEQUENCE</scope>
    <source>
        <strain evidence="3">AP01</strain>
        <tissue evidence="3">Mycelium</tissue>
    </source>
</reference>
<keyword evidence="1" id="KW-0812">Transmembrane</keyword>
<reference evidence="3" key="1">
    <citation type="submission" date="2020-07" db="EMBL/GenBank/DDBJ databases">
        <authorList>
            <person name="Nieuwenhuis M."/>
            <person name="Van De Peppel L.J.J."/>
        </authorList>
    </citation>
    <scope>NUCLEOTIDE SEQUENCE</scope>
    <source>
        <strain evidence="3">AP01</strain>
        <tissue evidence="3">Mycelium</tissue>
    </source>
</reference>
<dbReference type="SUPFAM" id="SSF56849">
    <property type="entry name" value="delta-Endotoxin (insectocide), N-terminal domain"/>
    <property type="match status" value="1"/>
</dbReference>
<proteinExistence type="predicted"/>
<keyword evidence="1" id="KW-0472">Membrane</keyword>
<dbReference type="EMBL" id="JABCKV010000036">
    <property type="protein sequence ID" value="KAG5645597.1"/>
    <property type="molecule type" value="Genomic_DNA"/>
</dbReference>
<gene>
    <name evidence="3" type="ORF">DXG03_005735</name>
</gene>
<protein>
    <recommendedName>
        <fullName evidence="2">Pesticidal crystal protein domain-containing protein</fullName>
    </recommendedName>
</protein>
<keyword evidence="4" id="KW-1185">Reference proteome</keyword>
<keyword evidence="1" id="KW-1133">Transmembrane helix</keyword>
<accession>A0A9P7GEM3</accession>
<dbReference type="AlphaFoldDB" id="A0A9P7GEM3"/>
<organism evidence="3 4">
    <name type="scientific">Asterophora parasitica</name>
    <dbReference type="NCBI Taxonomy" id="117018"/>
    <lineage>
        <taxon>Eukaryota</taxon>
        <taxon>Fungi</taxon>
        <taxon>Dikarya</taxon>
        <taxon>Basidiomycota</taxon>
        <taxon>Agaricomycotina</taxon>
        <taxon>Agaricomycetes</taxon>
        <taxon>Agaricomycetidae</taxon>
        <taxon>Agaricales</taxon>
        <taxon>Tricholomatineae</taxon>
        <taxon>Lyophyllaceae</taxon>
        <taxon>Asterophora</taxon>
    </lineage>
</organism>
<name>A0A9P7GEM3_9AGAR</name>
<comment type="caution">
    <text evidence="3">The sequence shown here is derived from an EMBL/GenBank/DDBJ whole genome shotgun (WGS) entry which is preliminary data.</text>
</comment>
<dbReference type="Pfam" id="PF03945">
    <property type="entry name" value="Endotoxin_N"/>
    <property type="match status" value="1"/>
</dbReference>